<evidence type="ECO:0000313" key="3">
    <source>
        <dbReference type="EMBL" id="OQP60707.1"/>
    </source>
</evidence>
<dbReference type="OrthoDB" id="1652165at2"/>
<dbReference type="InterPro" id="IPR059226">
    <property type="entry name" value="Choice_anch_Q_dom"/>
</dbReference>
<dbReference type="AlphaFoldDB" id="A0A1V9FQZ3"/>
<dbReference type="Proteomes" id="UP000192796">
    <property type="component" value="Unassembled WGS sequence"/>
</dbReference>
<proteinExistence type="predicted"/>
<dbReference type="Gene3D" id="2.160.20.10">
    <property type="entry name" value="Single-stranded right-handed beta-helix, Pectin lyase-like"/>
    <property type="match status" value="1"/>
</dbReference>
<comment type="caution">
    <text evidence="3">The sequence shown here is derived from an EMBL/GenBank/DDBJ whole genome shotgun (WGS) entry which is preliminary data.</text>
</comment>
<organism evidence="3 4">
    <name type="scientific">Niastella vici</name>
    <dbReference type="NCBI Taxonomy" id="1703345"/>
    <lineage>
        <taxon>Bacteria</taxon>
        <taxon>Pseudomonadati</taxon>
        <taxon>Bacteroidota</taxon>
        <taxon>Chitinophagia</taxon>
        <taxon>Chitinophagales</taxon>
        <taxon>Chitinophagaceae</taxon>
        <taxon>Niastella</taxon>
    </lineage>
</organism>
<evidence type="ECO:0000256" key="1">
    <source>
        <dbReference type="SAM" id="SignalP"/>
    </source>
</evidence>
<dbReference type="SUPFAM" id="SSF51126">
    <property type="entry name" value="Pectin lyase-like"/>
    <property type="match status" value="1"/>
</dbReference>
<reference evidence="3 4" key="1">
    <citation type="submission" date="2016-03" db="EMBL/GenBank/DDBJ databases">
        <title>Niastella vici sp. nov., isolated from farmland soil.</title>
        <authorList>
            <person name="Chen L."/>
            <person name="Wang D."/>
            <person name="Yang S."/>
            <person name="Wang G."/>
        </authorList>
    </citation>
    <scope>NUCLEOTIDE SEQUENCE [LARGE SCALE GENOMIC DNA]</scope>
    <source>
        <strain evidence="3 4">DJ57</strain>
    </source>
</reference>
<dbReference type="NCBIfam" id="NF041518">
    <property type="entry name" value="choice_anch_Q"/>
    <property type="match status" value="1"/>
</dbReference>
<dbReference type="Pfam" id="PF13585">
    <property type="entry name" value="CHU_C"/>
    <property type="match status" value="1"/>
</dbReference>
<dbReference type="InterPro" id="IPR013783">
    <property type="entry name" value="Ig-like_fold"/>
</dbReference>
<keyword evidence="1" id="KW-0732">Signal</keyword>
<keyword evidence="4" id="KW-1185">Reference proteome</keyword>
<dbReference type="InterPro" id="IPR026341">
    <property type="entry name" value="T9SS_type_B"/>
</dbReference>
<name>A0A1V9FQZ3_9BACT</name>
<dbReference type="SUPFAM" id="SSF49299">
    <property type="entry name" value="PKD domain"/>
    <property type="match status" value="1"/>
</dbReference>
<dbReference type="RefSeq" id="WP_081152549.1">
    <property type="nucleotide sequence ID" value="NZ_LVYD01000059.1"/>
</dbReference>
<feature type="domain" description="Ig-like" evidence="2">
    <location>
        <begin position="411"/>
        <end position="485"/>
    </location>
</feature>
<accession>A0A1V9FQZ3</accession>
<protein>
    <recommendedName>
        <fullName evidence="2">Ig-like domain-containing protein</fullName>
    </recommendedName>
</protein>
<feature type="signal peptide" evidence="1">
    <location>
        <begin position="1"/>
        <end position="24"/>
    </location>
</feature>
<feature type="domain" description="Ig-like" evidence="2">
    <location>
        <begin position="643"/>
        <end position="717"/>
    </location>
</feature>
<evidence type="ECO:0000313" key="4">
    <source>
        <dbReference type="Proteomes" id="UP000192796"/>
    </source>
</evidence>
<dbReference type="InterPro" id="IPR011050">
    <property type="entry name" value="Pectin_lyase_fold/virulence"/>
</dbReference>
<dbReference type="InterPro" id="IPR035986">
    <property type="entry name" value="PKD_dom_sf"/>
</dbReference>
<gene>
    <name evidence="3" type="ORF">A3860_32425</name>
</gene>
<dbReference type="NCBIfam" id="TIGR04131">
    <property type="entry name" value="Bac_Flav_CTERM"/>
    <property type="match status" value="1"/>
</dbReference>
<dbReference type="EMBL" id="LVYD01000059">
    <property type="protein sequence ID" value="OQP60707.1"/>
    <property type="molecule type" value="Genomic_DNA"/>
</dbReference>
<feature type="chain" id="PRO_5012980727" description="Ig-like domain-containing protein" evidence="1">
    <location>
        <begin position="25"/>
        <end position="973"/>
    </location>
</feature>
<sequence length="973" mass="99761">MFAFRTPPVLYLLLFLLPASSCFAVIRYVNANNPTPGAGTSWATAYNDLNAAIAASAFPGHYGDEIWVAQGTYKPTTTTNRSATFLCTFGYSLYGGFNGTETARTQRDPKTYITILSGDIGVTGDASDNSYHVVTLQGFQGGRDFDGFTIRDGNANAGYPGSTTPQADNCGGGVLELALAGDNSRADLKNDIITNNFAVYGGGFGSYGDGTSAQSFFGINTILFNNNTAVFGGAVAALVLNGDWGGPTIQNCIFINNISLTAGSVLACVVDNPYTGGVHSDIENCTLYNNGEQVVYNLPVGSAVSNVALTNDIVWKSGAPYTSVISGPAISFDNCDVDLVTPLTGGGNLDADPLFVNAAGNDFHLTPCSPCIDKGYDIYGVTTDYEGTARPQGAAKDIGAYEATIIGPVSAAPTIAGVSYCQNATAIALTATGTNLLWYTAASGGTGSATAPVPSTATAGVTNFYVTQTLAGNCESIRTPLPVTIRSLPAAPTATSPTYCQFATATALTATGSSKLWYTVAAGGSGTGTAPVPSTATAGTTTWYVTQTVSCESARTPVTVTINTTPAAPATAPVNYCQNATAVSLTATGSNLLWYTAATGGSGTAMAPTPSTTASGITTYYVSQTIGCESPRSAIAVTVGAQPAAPTAASPSYCQNDAAVALTATGTNLLWYTTATGGTGAATAPTPATATAGSFTYYVSQTTGCESARTLVTVTVNKNPTAIFDWSPACIGAASTISALSMTATPDSYNWDFGTTASVSGSGAGPYLVIWNTDGDHAVTLTAITGTCQSKATHNVTVYALPQVSVSPVTEQLCAGGAVTLNATGASLYQWSPATNLSDAAVSNPVAVLKSDIIYTVSGTDNNGCANSAQIELKPVNCQVSNTGYNIPDAFTPNGDGKNDLFRVNTADTPQSFRMMIFNRYGGKVFESRDVQTGWNGTMGSGQAMTGVYVYTIVIKTSTGTTIEKKGTVVLIR</sequence>
<dbReference type="InterPro" id="IPR012334">
    <property type="entry name" value="Pectin_lyas_fold"/>
</dbReference>
<dbReference type="STRING" id="1703345.A3860_32425"/>
<feature type="domain" description="Ig-like" evidence="2">
    <location>
        <begin position="566"/>
        <end position="639"/>
    </location>
</feature>
<dbReference type="Pfam" id="PF19081">
    <property type="entry name" value="Ig_7"/>
    <property type="match status" value="3"/>
</dbReference>
<dbReference type="InterPro" id="IPR044023">
    <property type="entry name" value="Ig_7"/>
</dbReference>
<evidence type="ECO:0000259" key="2">
    <source>
        <dbReference type="Pfam" id="PF19081"/>
    </source>
</evidence>
<dbReference type="Gene3D" id="2.60.40.10">
    <property type="entry name" value="Immunoglobulins"/>
    <property type="match status" value="1"/>
</dbReference>